<dbReference type="NCBIfam" id="TIGR01494">
    <property type="entry name" value="ATPase_P-type"/>
    <property type="match status" value="1"/>
</dbReference>
<organism evidence="2 3">
    <name type="scientific">Diploptera punctata</name>
    <name type="common">Pacific beetle cockroach</name>
    <dbReference type="NCBI Taxonomy" id="6984"/>
    <lineage>
        <taxon>Eukaryota</taxon>
        <taxon>Metazoa</taxon>
        <taxon>Ecdysozoa</taxon>
        <taxon>Arthropoda</taxon>
        <taxon>Hexapoda</taxon>
        <taxon>Insecta</taxon>
        <taxon>Pterygota</taxon>
        <taxon>Neoptera</taxon>
        <taxon>Polyneoptera</taxon>
        <taxon>Dictyoptera</taxon>
        <taxon>Blattodea</taxon>
        <taxon>Blaberoidea</taxon>
        <taxon>Blaberidae</taxon>
        <taxon>Diplopterinae</taxon>
        <taxon>Diploptera</taxon>
    </lineage>
</organism>
<dbReference type="InterPro" id="IPR001757">
    <property type="entry name" value="P_typ_ATPase"/>
</dbReference>
<name>A0AAD8E5U0_DIPPU</name>
<reference evidence="2" key="2">
    <citation type="submission" date="2023-05" db="EMBL/GenBank/DDBJ databases">
        <authorList>
            <person name="Fouks B."/>
        </authorList>
    </citation>
    <scope>NUCLEOTIDE SEQUENCE</scope>
    <source>
        <strain evidence="2">Stay&amp;Tobe</strain>
        <tissue evidence="2">Testes</tissue>
    </source>
</reference>
<comment type="caution">
    <text evidence="2">The sequence shown here is derived from an EMBL/GenBank/DDBJ whole genome shotgun (WGS) entry which is preliminary data.</text>
</comment>
<dbReference type="GO" id="GO:0005886">
    <property type="term" value="C:plasma membrane"/>
    <property type="evidence" value="ECO:0007669"/>
    <property type="project" value="TreeGrafter"/>
</dbReference>
<evidence type="ECO:0000313" key="2">
    <source>
        <dbReference type="EMBL" id="KAJ9577647.1"/>
    </source>
</evidence>
<protein>
    <recommendedName>
        <fullName evidence="1">P-type ATPase A domain-containing protein</fullName>
    </recommendedName>
</protein>
<dbReference type="InterPro" id="IPR008250">
    <property type="entry name" value="ATPase_P-typ_transduc_dom_A_sf"/>
</dbReference>
<dbReference type="GO" id="GO:0016887">
    <property type="term" value="F:ATP hydrolysis activity"/>
    <property type="evidence" value="ECO:0007669"/>
    <property type="project" value="InterPro"/>
</dbReference>
<dbReference type="Proteomes" id="UP001233999">
    <property type="component" value="Unassembled WGS sequence"/>
</dbReference>
<reference evidence="2" key="1">
    <citation type="journal article" date="2023" name="IScience">
        <title>Live-bearing cockroach genome reveals convergent evolutionary mechanisms linked to viviparity in insects and beyond.</title>
        <authorList>
            <person name="Fouks B."/>
            <person name="Harrison M.C."/>
            <person name="Mikhailova A.A."/>
            <person name="Marchal E."/>
            <person name="English S."/>
            <person name="Carruthers M."/>
            <person name="Jennings E.C."/>
            <person name="Chiamaka E.L."/>
            <person name="Frigard R.A."/>
            <person name="Pippel M."/>
            <person name="Attardo G.M."/>
            <person name="Benoit J.B."/>
            <person name="Bornberg-Bauer E."/>
            <person name="Tobe S.S."/>
        </authorList>
    </citation>
    <scope>NUCLEOTIDE SEQUENCE</scope>
    <source>
        <strain evidence="2">Stay&amp;Tobe</strain>
    </source>
</reference>
<accession>A0AAD8E5U0</accession>
<dbReference type="GO" id="GO:0005783">
    <property type="term" value="C:endoplasmic reticulum"/>
    <property type="evidence" value="ECO:0007669"/>
    <property type="project" value="TreeGrafter"/>
</dbReference>
<dbReference type="AlphaFoldDB" id="A0AAD8E5U0"/>
<feature type="domain" description="P-type ATPase A" evidence="1">
    <location>
        <begin position="102"/>
        <end position="160"/>
    </location>
</feature>
<dbReference type="PANTHER" id="PTHR24092:SF175">
    <property type="entry name" value="PHOSPHOLIPID-TRANSPORTING ATPASE"/>
    <property type="match status" value="1"/>
</dbReference>
<dbReference type="InterPro" id="IPR059000">
    <property type="entry name" value="ATPase_P-type_domA"/>
</dbReference>
<dbReference type="EMBL" id="JASPKZ010009351">
    <property type="protein sequence ID" value="KAJ9577647.1"/>
    <property type="molecule type" value="Genomic_DNA"/>
</dbReference>
<dbReference type="PANTHER" id="PTHR24092">
    <property type="entry name" value="PROBABLE PHOSPHOLIPID-TRANSPORTING ATPASE"/>
    <property type="match status" value="1"/>
</dbReference>
<dbReference type="SUPFAM" id="SSF81653">
    <property type="entry name" value="Calcium ATPase, transduction domain A"/>
    <property type="match status" value="1"/>
</dbReference>
<keyword evidence="3" id="KW-1185">Reference proteome</keyword>
<dbReference type="GO" id="GO:0140326">
    <property type="term" value="F:ATPase-coupled intramembrane lipid transporter activity"/>
    <property type="evidence" value="ECO:0007669"/>
    <property type="project" value="TreeGrafter"/>
</dbReference>
<evidence type="ECO:0000313" key="3">
    <source>
        <dbReference type="Proteomes" id="UP001233999"/>
    </source>
</evidence>
<proteinExistence type="predicted"/>
<dbReference type="Pfam" id="PF00122">
    <property type="entry name" value="E1-E2_ATPase"/>
    <property type="match status" value="1"/>
</dbReference>
<dbReference type="GO" id="GO:0045332">
    <property type="term" value="P:phospholipid translocation"/>
    <property type="evidence" value="ECO:0007669"/>
    <property type="project" value="TreeGrafter"/>
</dbReference>
<dbReference type="GO" id="GO:0005524">
    <property type="term" value="F:ATP binding"/>
    <property type="evidence" value="ECO:0007669"/>
    <property type="project" value="InterPro"/>
</dbReference>
<evidence type="ECO:0000259" key="1">
    <source>
        <dbReference type="Pfam" id="PF00122"/>
    </source>
</evidence>
<feature type="non-terminal residue" evidence="2">
    <location>
        <position position="1"/>
    </location>
</feature>
<sequence>MTKMASSSRVFLADAELVQVLETLDSDLSDISDCDDAVYIPEDSSDSEVEENDSMPLTIESPVEPLTSVLPLIFVIAVTALKQGYEDWLRHRADNEVNCSLVTVIRKGIVQDIKAKDVRVGDLVRIVSDAEVPCDLVLLSSSDRDGRCYVTTANLDGETNLKTLVCPRLLRNFSEPEQLARLKAQIECEQPTPDLYNFYGKIELLHNKVSTYANLQNGHCDSVFENTKSSPLGTEHLLLRGARLKNTEFVIGCAVYTGQETKLALNSKLTSNKFSTVEKMRNFDHVFEQENRRNIARRRR</sequence>
<dbReference type="Gene3D" id="2.70.150.10">
    <property type="entry name" value="Calcium-transporting ATPase, cytoplasmic transduction domain A"/>
    <property type="match status" value="1"/>
</dbReference>
<gene>
    <name evidence="2" type="ORF">L9F63_005777</name>
</gene>